<dbReference type="UniPathway" id="UPA00028">
    <property type="reaction ID" value="UER00004"/>
</dbReference>
<proteinExistence type="inferred from homology"/>
<gene>
    <name evidence="14" type="ORF">F4694_003805</name>
</gene>
<dbReference type="GO" id="GO:0015940">
    <property type="term" value="P:pantothenate biosynthetic process"/>
    <property type="evidence" value="ECO:0007669"/>
    <property type="project" value="UniProtKB-UniPathway"/>
</dbReference>
<dbReference type="PANTHER" id="PTHR43765:SF2">
    <property type="entry name" value="2-DEHYDROPANTOATE 2-REDUCTASE"/>
    <property type="match status" value="1"/>
</dbReference>
<evidence type="ECO:0000313" key="14">
    <source>
        <dbReference type="EMBL" id="NYE07020.1"/>
    </source>
</evidence>
<comment type="similarity">
    <text evidence="3 11">Belongs to the ketopantoate reductase family.</text>
</comment>
<organism evidence="14 15">
    <name type="scientific">Neobacillus niacini</name>
    <dbReference type="NCBI Taxonomy" id="86668"/>
    <lineage>
        <taxon>Bacteria</taxon>
        <taxon>Bacillati</taxon>
        <taxon>Bacillota</taxon>
        <taxon>Bacilli</taxon>
        <taxon>Bacillales</taxon>
        <taxon>Bacillaceae</taxon>
        <taxon>Neobacillus</taxon>
    </lineage>
</organism>
<evidence type="ECO:0000256" key="3">
    <source>
        <dbReference type="ARBA" id="ARBA00007870"/>
    </source>
</evidence>
<dbReference type="AlphaFoldDB" id="A0A852TDV0"/>
<dbReference type="InterPro" id="IPR003710">
    <property type="entry name" value="ApbA"/>
</dbReference>
<dbReference type="EC" id="1.1.1.169" evidence="4 11"/>
<dbReference type="GO" id="GO:0005737">
    <property type="term" value="C:cytoplasm"/>
    <property type="evidence" value="ECO:0007669"/>
    <property type="project" value="TreeGrafter"/>
</dbReference>
<reference evidence="15" key="2">
    <citation type="submission" date="2020-08" db="EMBL/GenBank/DDBJ databases">
        <title>The Agave Microbiome: Exploring the role of microbial communities in plant adaptations to desert environments.</title>
        <authorList>
            <person name="Partida-Martinez L.P."/>
        </authorList>
    </citation>
    <scope>NUCLEOTIDE SEQUENCE [LARGE SCALE GENOMIC DNA]</scope>
    <source>
        <strain evidence="15">AT2.8</strain>
    </source>
</reference>
<evidence type="ECO:0000256" key="5">
    <source>
        <dbReference type="ARBA" id="ARBA00019465"/>
    </source>
</evidence>
<evidence type="ECO:0000313" key="15">
    <source>
        <dbReference type="Proteomes" id="UP000548423"/>
    </source>
</evidence>
<keyword evidence="8 11" id="KW-0560">Oxidoreductase</keyword>
<dbReference type="InterPro" id="IPR013332">
    <property type="entry name" value="KPR_N"/>
</dbReference>
<dbReference type="GO" id="GO:0050661">
    <property type="term" value="F:NADP binding"/>
    <property type="evidence" value="ECO:0007669"/>
    <property type="project" value="TreeGrafter"/>
</dbReference>
<comment type="caution">
    <text evidence="14">The sequence shown here is derived from an EMBL/GenBank/DDBJ whole genome shotgun (WGS) entry which is preliminary data.</text>
</comment>
<evidence type="ECO:0000256" key="7">
    <source>
        <dbReference type="ARBA" id="ARBA00022857"/>
    </source>
</evidence>
<feature type="domain" description="Ketopantoate reductase C-terminal" evidence="13">
    <location>
        <begin position="177"/>
        <end position="303"/>
    </location>
</feature>
<feature type="domain" description="Ketopantoate reductase N-terminal" evidence="12">
    <location>
        <begin position="3"/>
        <end position="149"/>
    </location>
</feature>
<evidence type="ECO:0000259" key="12">
    <source>
        <dbReference type="Pfam" id="PF02558"/>
    </source>
</evidence>
<dbReference type="InterPro" id="IPR008927">
    <property type="entry name" value="6-PGluconate_DH-like_C_sf"/>
</dbReference>
<evidence type="ECO:0000256" key="2">
    <source>
        <dbReference type="ARBA" id="ARBA00004994"/>
    </source>
</evidence>
<dbReference type="Proteomes" id="UP000548423">
    <property type="component" value="Unassembled WGS sequence"/>
</dbReference>
<comment type="function">
    <text evidence="1 11">Catalyzes the NADPH-dependent reduction of ketopantoate into pantoic acid.</text>
</comment>
<sequence length="322" mass="35688">MNIVIVGAGAMGSRVGSALYKNDYHVQLIDDWEEHVEAIQQNGLMVINEKGKEQVYIPAHLPKDCAGEVDLLIILTKSTKTESMMKSCLHLISERTQVLTLQNGLGNIEVLTKYVSKEQLFVGVTTYSAKLSGPGMVEAFGSGKTEIMDVTGQQKEEAERIIQIFNHSAIHAIISENVIKSIWNKVAFNSVMNPLCTLTKSSAGVIGTYCHFYEIIDPILDEIIKVAEVEGIELNKKYITETIIAALNPSMSGSHLSSMYQDIQRGQPTEIEYLNGALLKKGELNQIPMPYNRLLYLLIKMLERGNGQPVLLDKNTVNMSTN</sequence>
<evidence type="ECO:0000256" key="9">
    <source>
        <dbReference type="ARBA" id="ARBA00032024"/>
    </source>
</evidence>
<dbReference type="NCBIfam" id="TIGR00745">
    <property type="entry name" value="apbA_panE"/>
    <property type="match status" value="1"/>
</dbReference>
<dbReference type="InterPro" id="IPR013328">
    <property type="entry name" value="6PGD_dom2"/>
</dbReference>
<dbReference type="PANTHER" id="PTHR43765">
    <property type="entry name" value="2-DEHYDROPANTOATE 2-REDUCTASE-RELATED"/>
    <property type="match status" value="1"/>
</dbReference>
<dbReference type="InterPro" id="IPR036291">
    <property type="entry name" value="NAD(P)-bd_dom_sf"/>
</dbReference>
<dbReference type="InterPro" id="IPR050838">
    <property type="entry name" value="Ketopantoate_reductase"/>
</dbReference>
<evidence type="ECO:0000256" key="11">
    <source>
        <dbReference type="RuleBase" id="RU362068"/>
    </source>
</evidence>
<evidence type="ECO:0000256" key="10">
    <source>
        <dbReference type="ARBA" id="ARBA00048793"/>
    </source>
</evidence>
<comment type="pathway">
    <text evidence="2 11">Cofactor biosynthesis; (R)-pantothenate biosynthesis; (R)-pantoate from 3-methyl-2-oxobutanoate: step 2/2.</text>
</comment>
<name>A0A852TDV0_9BACI</name>
<evidence type="ECO:0000259" key="13">
    <source>
        <dbReference type="Pfam" id="PF08546"/>
    </source>
</evidence>
<dbReference type="Gene3D" id="1.10.1040.10">
    <property type="entry name" value="N-(1-d-carboxylethyl)-l-norvaline Dehydrogenase, domain 2"/>
    <property type="match status" value="1"/>
</dbReference>
<dbReference type="FunFam" id="1.10.1040.10:FF:000017">
    <property type="entry name" value="2-dehydropantoate 2-reductase"/>
    <property type="match status" value="1"/>
</dbReference>
<keyword evidence="6 11" id="KW-0566">Pantothenate biosynthesis</keyword>
<dbReference type="SUPFAM" id="SSF48179">
    <property type="entry name" value="6-phosphogluconate dehydrogenase C-terminal domain-like"/>
    <property type="match status" value="1"/>
</dbReference>
<evidence type="ECO:0000256" key="6">
    <source>
        <dbReference type="ARBA" id="ARBA00022655"/>
    </source>
</evidence>
<dbReference type="EMBL" id="JACCBX010000008">
    <property type="protein sequence ID" value="NYE07020.1"/>
    <property type="molecule type" value="Genomic_DNA"/>
</dbReference>
<protein>
    <recommendedName>
        <fullName evidence="5 11">2-dehydropantoate 2-reductase</fullName>
        <ecNumber evidence="4 11">1.1.1.169</ecNumber>
    </recommendedName>
    <alternativeName>
        <fullName evidence="9 11">Ketopantoate reductase</fullName>
    </alternativeName>
</protein>
<dbReference type="Gene3D" id="3.40.50.720">
    <property type="entry name" value="NAD(P)-binding Rossmann-like Domain"/>
    <property type="match status" value="1"/>
</dbReference>
<evidence type="ECO:0000256" key="1">
    <source>
        <dbReference type="ARBA" id="ARBA00002919"/>
    </source>
</evidence>
<evidence type="ECO:0000256" key="8">
    <source>
        <dbReference type="ARBA" id="ARBA00023002"/>
    </source>
</evidence>
<dbReference type="Pfam" id="PF08546">
    <property type="entry name" value="ApbA_C"/>
    <property type="match status" value="1"/>
</dbReference>
<reference evidence="15" key="1">
    <citation type="submission" date="2020-07" db="EMBL/GenBank/DDBJ databases">
        <authorList>
            <person name="Partida-Martinez L."/>
            <person name="Huntemann M."/>
            <person name="Clum A."/>
            <person name="Wang J."/>
            <person name="Palaniappan K."/>
            <person name="Ritter S."/>
            <person name="Chen I.-M."/>
            <person name="Stamatis D."/>
            <person name="Reddy T."/>
            <person name="O'Malley R."/>
            <person name="Daum C."/>
            <person name="Shapiro N."/>
            <person name="Ivanova N."/>
            <person name="Kyrpides N."/>
            <person name="Woyke T."/>
        </authorList>
    </citation>
    <scope>NUCLEOTIDE SEQUENCE [LARGE SCALE GENOMIC DNA]</scope>
    <source>
        <strain evidence="15">AT2.8</strain>
    </source>
</reference>
<dbReference type="GO" id="GO:0008677">
    <property type="term" value="F:2-dehydropantoate 2-reductase activity"/>
    <property type="evidence" value="ECO:0007669"/>
    <property type="project" value="UniProtKB-EC"/>
</dbReference>
<keyword evidence="7 11" id="KW-0521">NADP</keyword>
<evidence type="ECO:0000256" key="4">
    <source>
        <dbReference type="ARBA" id="ARBA00013014"/>
    </source>
</evidence>
<accession>A0A852TDV0</accession>
<comment type="catalytic activity">
    <reaction evidence="10 11">
        <text>(R)-pantoate + NADP(+) = 2-dehydropantoate + NADPH + H(+)</text>
        <dbReference type="Rhea" id="RHEA:16233"/>
        <dbReference type="ChEBI" id="CHEBI:11561"/>
        <dbReference type="ChEBI" id="CHEBI:15378"/>
        <dbReference type="ChEBI" id="CHEBI:15980"/>
        <dbReference type="ChEBI" id="CHEBI:57783"/>
        <dbReference type="ChEBI" id="CHEBI:58349"/>
        <dbReference type="EC" id="1.1.1.169"/>
    </reaction>
</comment>
<dbReference type="SUPFAM" id="SSF51735">
    <property type="entry name" value="NAD(P)-binding Rossmann-fold domains"/>
    <property type="match status" value="1"/>
</dbReference>
<dbReference type="Pfam" id="PF02558">
    <property type="entry name" value="ApbA"/>
    <property type="match status" value="1"/>
</dbReference>
<dbReference type="InterPro" id="IPR013752">
    <property type="entry name" value="KPA_reductase"/>
</dbReference>